<dbReference type="AlphaFoldDB" id="A0A819TJS7"/>
<dbReference type="PROSITE" id="PS00608">
    <property type="entry name" value="GLYCOSYL_HYDROL_F2_2"/>
    <property type="match status" value="1"/>
</dbReference>
<dbReference type="InterPro" id="IPR017853">
    <property type="entry name" value="GH"/>
</dbReference>
<feature type="domain" description="Glycoside hydrolase family 2 catalytic" evidence="2">
    <location>
        <begin position="1"/>
        <end position="243"/>
    </location>
</feature>
<dbReference type="Proteomes" id="UP000663845">
    <property type="component" value="Unassembled WGS sequence"/>
</dbReference>
<dbReference type="InterPro" id="IPR006103">
    <property type="entry name" value="Glyco_hydro_2_cat"/>
</dbReference>
<organism evidence="4 5">
    <name type="scientific">Adineta steineri</name>
    <dbReference type="NCBI Taxonomy" id="433720"/>
    <lineage>
        <taxon>Eukaryota</taxon>
        <taxon>Metazoa</taxon>
        <taxon>Spiralia</taxon>
        <taxon>Gnathifera</taxon>
        <taxon>Rotifera</taxon>
        <taxon>Eurotatoria</taxon>
        <taxon>Bdelloidea</taxon>
        <taxon>Adinetida</taxon>
        <taxon>Adinetidae</taxon>
        <taxon>Adineta</taxon>
    </lineage>
</organism>
<comment type="caution">
    <text evidence="4">The sequence shown here is derived from an EMBL/GenBank/DDBJ whole genome shotgun (WGS) entry which is preliminary data.</text>
</comment>
<dbReference type="PANTHER" id="PTHR10066:SF67">
    <property type="entry name" value="BETA-GLUCURONIDASE"/>
    <property type="match status" value="1"/>
</dbReference>
<dbReference type="PANTHER" id="PTHR10066">
    <property type="entry name" value="BETA-GLUCURONIDASE"/>
    <property type="match status" value="1"/>
</dbReference>
<reference evidence="4" key="1">
    <citation type="submission" date="2021-02" db="EMBL/GenBank/DDBJ databases">
        <authorList>
            <person name="Nowell W R."/>
        </authorList>
    </citation>
    <scope>NUCLEOTIDE SEQUENCE</scope>
</reference>
<dbReference type="EMBL" id="CAJOAZ010004868">
    <property type="protein sequence ID" value="CAF4078479.1"/>
    <property type="molecule type" value="Genomic_DNA"/>
</dbReference>
<gene>
    <name evidence="3" type="ORF">JYZ213_LOCUS44987</name>
    <name evidence="4" type="ORF">OXD698_LOCUS34149</name>
</gene>
<dbReference type="GO" id="GO:0004566">
    <property type="term" value="F:beta-glucuronidase activity"/>
    <property type="evidence" value="ECO:0007669"/>
    <property type="project" value="TreeGrafter"/>
</dbReference>
<dbReference type="Proteomes" id="UP000663844">
    <property type="component" value="Unassembled WGS sequence"/>
</dbReference>
<dbReference type="GO" id="GO:0005975">
    <property type="term" value="P:carbohydrate metabolic process"/>
    <property type="evidence" value="ECO:0007669"/>
    <property type="project" value="InterPro"/>
</dbReference>
<evidence type="ECO:0000313" key="3">
    <source>
        <dbReference type="EMBL" id="CAF1528414.1"/>
    </source>
</evidence>
<dbReference type="InterPro" id="IPR006101">
    <property type="entry name" value="Glyco_hydro_2"/>
</dbReference>
<proteinExistence type="inferred from homology"/>
<dbReference type="GO" id="GO:0005615">
    <property type="term" value="C:extracellular space"/>
    <property type="evidence" value="ECO:0007669"/>
    <property type="project" value="TreeGrafter"/>
</dbReference>
<comment type="similarity">
    <text evidence="1">Belongs to the glycosyl hydrolase 2 family.</text>
</comment>
<evidence type="ECO:0000313" key="4">
    <source>
        <dbReference type="EMBL" id="CAF4078479.1"/>
    </source>
</evidence>
<dbReference type="InterPro" id="IPR023232">
    <property type="entry name" value="Glyco_hydro_2_AS"/>
</dbReference>
<sequence>MADRYGLAIIDEVPAVGVRKAEYFNQATLEHHKQVTMEMIMRDRNHPSVLMWSLANEPASFLKESKDYFEAIVNYTRPIAAKRPLTLVTLSDYYEDVAAPFFDLICINRYYSWYDQEGRLDQITMRLSQNLAEWRKLYPTKPLMMSEYGADTIPGLHHSLALMFTEEFQQEFLTAYQVSFDNISSLIHPETGYFVGELIWNAFDFATKPEVKRVGGLNYKGLFTRQRQPKSAAFTVKRRYEQLEQIPTENGTIW</sequence>
<evidence type="ECO:0000259" key="2">
    <source>
        <dbReference type="Pfam" id="PF02836"/>
    </source>
</evidence>
<evidence type="ECO:0000256" key="1">
    <source>
        <dbReference type="ARBA" id="ARBA00007401"/>
    </source>
</evidence>
<dbReference type="GO" id="GO:0019391">
    <property type="term" value="P:glucuronoside catabolic process"/>
    <property type="evidence" value="ECO:0007669"/>
    <property type="project" value="TreeGrafter"/>
</dbReference>
<dbReference type="Gene3D" id="3.20.20.80">
    <property type="entry name" value="Glycosidases"/>
    <property type="match status" value="1"/>
</dbReference>
<dbReference type="SUPFAM" id="SSF51445">
    <property type="entry name" value="(Trans)glycosidases"/>
    <property type="match status" value="1"/>
</dbReference>
<evidence type="ECO:0000313" key="5">
    <source>
        <dbReference type="Proteomes" id="UP000663844"/>
    </source>
</evidence>
<name>A0A819TJS7_9BILA</name>
<dbReference type="Pfam" id="PF02836">
    <property type="entry name" value="Glyco_hydro_2_C"/>
    <property type="match status" value="1"/>
</dbReference>
<dbReference type="PRINTS" id="PR00132">
    <property type="entry name" value="GLHYDRLASE2"/>
</dbReference>
<accession>A0A819TJS7</accession>
<dbReference type="GO" id="GO:0030246">
    <property type="term" value="F:carbohydrate binding"/>
    <property type="evidence" value="ECO:0007669"/>
    <property type="project" value="TreeGrafter"/>
</dbReference>
<dbReference type="EMBL" id="CAJNOG010003259">
    <property type="protein sequence ID" value="CAF1528414.1"/>
    <property type="molecule type" value="Genomic_DNA"/>
</dbReference>
<protein>
    <recommendedName>
        <fullName evidence="2">Glycoside hydrolase family 2 catalytic domain-containing protein</fullName>
    </recommendedName>
</protein>